<proteinExistence type="predicted"/>
<feature type="transmembrane region" description="Helical" evidence="2">
    <location>
        <begin position="7"/>
        <end position="27"/>
    </location>
</feature>
<reference evidence="4 5" key="1">
    <citation type="submission" date="2017-10" db="EMBL/GenBank/DDBJ databases">
        <title>Draft genome of Longimonas halophila.</title>
        <authorList>
            <person name="Goh K.M."/>
            <person name="Shamsir M.S."/>
            <person name="Lim S.W."/>
        </authorList>
    </citation>
    <scope>NUCLEOTIDE SEQUENCE [LARGE SCALE GENOMIC DNA]</scope>
    <source>
        <strain evidence="4 5">KCTC 42399</strain>
    </source>
</reference>
<gene>
    <name evidence="4" type="ORF">CRI93_06815</name>
</gene>
<sequence length="309" mass="33239">MNYSNEVKVGLSIVLAVVVLIVGVRYFQDLPILSSSYLLTANFENVSGLSAGNPVRLSGVNVGTVESVQLQQDEETVRVRFRVNENVLIPEGSMAEVRGFSALGGVRLGIRPGPSSNPPLQPGSIIDTPSGPGLLDQLTQQGPEMTSKVDSVLGNTSRATEALASQMEEGGDLQQTLASLRNVATTLESVSGGEEETLRSAIQNLEALTADLEAFTSENSDSLGVTVQRVNQNLTRLEQNLANLERTTAALGSFAEKINSGEGTLGRLANDPSLYNNLDSTSVQMNRLLRDLQENPQRYLEDMTLVRMF</sequence>
<keyword evidence="2" id="KW-0812">Transmembrane</keyword>
<dbReference type="PANTHER" id="PTHR33371">
    <property type="entry name" value="INTERMEMBRANE PHOSPHOLIPID TRANSPORT SYSTEM BINDING PROTEIN MLAD-RELATED"/>
    <property type="match status" value="1"/>
</dbReference>
<keyword evidence="2" id="KW-0472">Membrane</keyword>
<feature type="coiled-coil region" evidence="1">
    <location>
        <begin position="198"/>
        <end position="247"/>
    </location>
</feature>
<dbReference type="PANTHER" id="PTHR33371:SF4">
    <property type="entry name" value="INTERMEMBRANE PHOSPHOLIPID TRANSPORT SYSTEM BINDING PROTEIN MLAD"/>
    <property type="match status" value="1"/>
</dbReference>
<evidence type="ECO:0000313" key="4">
    <source>
        <dbReference type="EMBL" id="PEN07688.1"/>
    </source>
</evidence>
<dbReference type="EMBL" id="PDEP01000005">
    <property type="protein sequence ID" value="PEN07688.1"/>
    <property type="molecule type" value="Genomic_DNA"/>
</dbReference>
<evidence type="ECO:0000259" key="3">
    <source>
        <dbReference type="Pfam" id="PF02470"/>
    </source>
</evidence>
<dbReference type="Pfam" id="PF02470">
    <property type="entry name" value="MlaD"/>
    <property type="match status" value="1"/>
</dbReference>
<dbReference type="InterPro" id="IPR003399">
    <property type="entry name" value="Mce/MlaD"/>
</dbReference>
<dbReference type="Proteomes" id="UP000221024">
    <property type="component" value="Unassembled WGS sequence"/>
</dbReference>
<dbReference type="RefSeq" id="WP_098061973.1">
    <property type="nucleotide sequence ID" value="NZ_PDEP01000005.1"/>
</dbReference>
<dbReference type="OrthoDB" id="9769132at2"/>
<keyword evidence="2" id="KW-1133">Transmembrane helix</keyword>
<protein>
    <submittedName>
        <fullName evidence="4">Mammalian cell entry protein</fullName>
    </submittedName>
</protein>
<keyword evidence="5" id="KW-1185">Reference proteome</keyword>
<evidence type="ECO:0000256" key="2">
    <source>
        <dbReference type="SAM" id="Phobius"/>
    </source>
</evidence>
<evidence type="ECO:0000313" key="5">
    <source>
        <dbReference type="Proteomes" id="UP000221024"/>
    </source>
</evidence>
<keyword evidence="1" id="KW-0175">Coiled coil</keyword>
<dbReference type="AlphaFoldDB" id="A0A2H3NM35"/>
<organism evidence="4 5">
    <name type="scientific">Longimonas halophila</name>
    <dbReference type="NCBI Taxonomy" id="1469170"/>
    <lineage>
        <taxon>Bacteria</taxon>
        <taxon>Pseudomonadati</taxon>
        <taxon>Rhodothermota</taxon>
        <taxon>Rhodothermia</taxon>
        <taxon>Rhodothermales</taxon>
        <taxon>Salisaetaceae</taxon>
        <taxon>Longimonas</taxon>
    </lineage>
</organism>
<feature type="domain" description="Mce/MlaD" evidence="3">
    <location>
        <begin position="36"/>
        <end position="113"/>
    </location>
</feature>
<comment type="caution">
    <text evidence="4">The sequence shown here is derived from an EMBL/GenBank/DDBJ whole genome shotgun (WGS) entry which is preliminary data.</text>
</comment>
<accession>A0A2H3NM35</accession>
<evidence type="ECO:0000256" key="1">
    <source>
        <dbReference type="SAM" id="Coils"/>
    </source>
</evidence>
<dbReference type="InterPro" id="IPR052336">
    <property type="entry name" value="MlaD_Phospholipid_Transporter"/>
</dbReference>
<name>A0A2H3NM35_9BACT</name>